<dbReference type="GO" id="GO:0003899">
    <property type="term" value="F:DNA-directed RNA polymerase activity"/>
    <property type="evidence" value="ECO:0007669"/>
    <property type="project" value="InterPro"/>
</dbReference>
<organism evidence="2 3">
    <name type="scientific">Candidatus Falkowbacteria bacterium CG10_big_fil_rev_8_21_14_0_10_44_15</name>
    <dbReference type="NCBI Taxonomy" id="1974569"/>
    <lineage>
        <taxon>Bacteria</taxon>
        <taxon>Candidatus Falkowiibacteriota</taxon>
    </lineage>
</organism>
<feature type="domain" description="RNA polymerase alpha subunit C-terminal" evidence="1">
    <location>
        <begin position="70"/>
        <end position="116"/>
    </location>
</feature>
<dbReference type="Gene3D" id="1.10.150.20">
    <property type="entry name" value="5' to 3' exonuclease, C-terminal subdomain"/>
    <property type="match status" value="1"/>
</dbReference>
<dbReference type="GO" id="GO:0003677">
    <property type="term" value="F:DNA binding"/>
    <property type="evidence" value="ECO:0007669"/>
    <property type="project" value="InterPro"/>
</dbReference>
<dbReference type="SUPFAM" id="SSF47789">
    <property type="entry name" value="C-terminal domain of RNA polymerase alpha subunit"/>
    <property type="match status" value="1"/>
</dbReference>
<comment type="caution">
    <text evidence="2">The sequence shown here is derived from an EMBL/GenBank/DDBJ whole genome shotgun (WGS) entry which is preliminary data.</text>
</comment>
<gene>
    <name evidence="2" type="ORF">COU01_00735</name>
</gene>
<dbReference type="Pfam" id="PF03118">
    <property type="entry name" value="RNA_pol_A_CTD"/>
    <property type="match status" value="1"/>
</dbReference>
<dbReference type="AlphaFoldDB" id="A0A2H0V0P0"/>
<dbReference type="InterPro" id="IPR011260">
    <property type="entry name" value="RNAP_asu_C"/>
</dbReference>
<accession>A0A2H0V0P0</accession>
<reference evidence="3" key="1">
    <citation type="submission" date="2017-09" db="EMBL/GenBank/DDBJ databases">
        <title>Depth-based differentiation of microbial function through sediment-hosted aquifers and enrichment of novel symbionts in the deep terrestrial subsurface.</title>
        <authorList>
            <person name="Probst A.J."/>
            <person name="Ladd B."/>
            <person name="Jarett J.K."/>
            <person name="Geller-Mcgrath D.E."/>
            <person name="Sieber C.M.K."/>
            <person name="Emerson J.B."/>
            <person name="Anantharaman K."/>
            <person name="Thomas B.C."/>
            <person name="Malmstrom R."/>
            <person name="Stieglmeier M."/>
            <person name="Klingl A."/>
            <person name="Woyke T."/>
            <person name="Ryan C.M."/>
            <person name="Banfield J.F."/>
        </authorList>
    </citation>
    <scope>NUCLEOTIDE SEQUENCE [LARGE SCALE GENOMIC DNA]</scope>
</reference>
<sequence>MPKPSLEIPTGLLLDGIAVSIILNNDGCFVSATKNGKPMPVHYLYQSWTPKTFNMTIELLIKSGPRQSSISNRALNALRAMGIRSVGDLVQKTEAELLRGRFFGPVCLEFIKTLLQNRGLCLGMNLQE</sequence>
<evidence type="ECO:0000313" key="2">
    <source>
        <dbReference type="EMBL" id="PIR92625.1"/>
    </source>
</evidence>
<proteinExistence type="predicted"/>
<evidence type="ECO:0000313" key="3">
    <source>
        <dbReference type="Proteomes" id="UP000228510"/>
    </source>
</evidence>
<dbReference type="Proteomes" id="UP000228510">
    <property type="component" value="Unassembled WGS sequence"/>
</dbReference>
<protein>
    <recommendedName>
        <fullName evidence="1">RNA polymerase alpha subunit C-terminal domain-containing protein</fullName>
    </recommendedName>
</protein>
<dbReference type="EMBL" id="PFAT01000011">
    <property type="protein sequence ID" value="PIR92625.1"/>
    <property type="molecule type" value="Genomic_DNA"/>
</dbReference>
<evidence type="ECO:0000259" key="1">
    <source>
        <dbReference type="Pfam" id="PF03118"/>
    </source>
</evidence>
<dbReference type="GO" id="GO:0006351">
    <property type="term" value="P:DNA-templated transcription"/>
    <property type="evidence" value="ECO:0007669"/>
    <property type="project" value="InterPro"/>
</dbReference>
<name>A0A2H0V0P0_9BACT</name>